<keyword evidence="3" id="KW-1185">Reference proteome</keyword>
<gene>
    <name evidence="2" type="ORF">QVH07_14975</name>
</gene>
<feature type="chain" id="PRO_5047295940" description="Membrane or secreted protein" evidence="1">
    <location>
        <begin position="24"/>
        <end position="71"/>
    </location>
</feature>
<comment type="caution">
    <text evidence="2">The sequence shown here is derived from an EMBL/GenBank/DDBJ whole genome shotgun (WGS) entry which is preliminary data.</text>
</comment>
<feature type="signal peptide" evidence="1">
    <location>
        <begin position="1"/>
        <end position="23"/>
    </location>
</feature>
<evidence type="ECO:0000313" key="2">
    <source>
        <dbReference type="EMBL" id="MDN3205462.1"/>
    </source>
</evidence>
<protein>
    <recommendedName>
        <fullName evidence="4">Membrane or secreted protein</fullName>
    </recommendedName>
</protein>
<proteinExistence type="predicted"/>
<accession>A0ABT7YG06</accession>
<dbReference type="EMBL" id="JAUEPH010000006">
    <property type="protein sequence ID" value="MDN3205462.1"/>
    <property type="molecule type" value="Genomic_DNA"/>
</dbReference>
<evidence type="ECO:0008006" key="4">
    <source>
        <dbReference type="Google" id="ProtNLM"/>
    </source>
</evidence>
<organism evidence="2 3">
    <name type="scientific">Algoriphagus sediminis</name>
    <dbReference type="NCBI Taxonomy" id="3057113"/>
    <lineage>
        <taxon>Bacteria</taxon>
        <taxon>Pseudomonadati</taxon>
        <taxon>Bacteroidota</taxon>
        <taxon>Cytophagia</taxon>
        <taxon>Cytophagales</taxon>
        <taxon>Cyclobacteriaceae</taxon>
        <taxon>Algoriphagus</taxon>
    </lineage>
</organism>
<sequence length="71" mass="7668">MKKFISMLAFTCGLFLYSYTVEGGCTRTKSCGNQGDSLSCSGTHCTGSGRLETNPWVECDGVRNYCTPPQA</sequence>
<name>A0ABT7YG06_9BACT</name>
<dbReference type="Proteomes" id="UP001171916">
    <property type="component" value="Unassembled WGS sequence"/>
</dbReference>
<dbReference type="RefSeq" id="WP_290001878.1">
    <property type="nucleotide sequence ID" value="NZ_JAUEPH010000006.1"/>
</dbReference>
<keyword evidence="1" id="KW-0732">Signal</keyword>
<reference evidence="2" key="1">
    <citation type="submission" date="2023-06" db="EMBL/GenBank/DDBJ databases">
        <title>Robiginitalea aurantiacus sp. nov. and Algoriphagus sediminis sp. nov., isolated from coastal sediment.</title>
        <authorList>
            <person name="Zhou Z.Y."/>
            <person name="An J."/>
            <person name="Jia Y.W."/>
            <person name="Du Z.J."/>
        </authorList>
    </citation>
    <scope>NUCLEOTIDE SEQUENCE</scope>
    <source>
        <strain evidence="2">C2-7</strain>
    </source>
</reference>
<evidence type="ECO:0000313" key="3">
    <source>
        <dbReference type="Proteomes" id="UP001171916"/>
    </source>
</evidence>
<evidence type="ECO:0000256" key="1">
    <source>
        <dbReference type="SAM" id="SignalP"/>
    </source>
</evidence>